<evidence type="ECO:0000259" key="1">
    <source>
        <dbReference type="Pfam" id="PF00501"/>
    </source>
</evidence>
<dbReference type="InterPro" id="IPR056881">
    <property type="entry name" value="Mug62_dom"/>
</dbReference>
<evidence type="ECO:0008006" key="5">
    <source>
        <dbReference type="Google" id="ProtNLM"/>
    </source>
</evidence>
<evidence type="ECO:0000313" key="3">
    <source>
        <dbReference type="EMBL" id="RKP38455.1"/>
    </source>
</evidence>
<evidence type="ECO:0000313" key="4">
    <source>
        <dbReference type="Proteomes" id="UP000268162"/>
    </source>
</evidence>
<dbReference type="EMBL" id="ML002366">
    <property type="protein sequence ID" value="RKP38455.1"/>
    <property type="molecule type" value="Genomic_DNA"/>
</dbReference>
<dbReference type="Gene3D" id="3.40.50.12780">
    <property type="entry name" value="N-terminal domain of ligase-like"/>
    <property type="match status" value="2"/>
</dbReference>
<gene>
    <name evidence="3" type="ORF">BJ085DRAFT_3367</name>
</gene>
<proteinExistence type="predicted"/>
<reference evidence="4" key="1">
    <citation type="journal article" date="2018" name="Nat. Microbiol.">
        <title>Leveraging single-cell genomics to expand the fungal tree of life.</title>
        <authorList>
            <person name="Ahrendt S.R."/>
            <person name="Quandt C.A."/>
            <person name="Ciobanu D."/>
            <person name="Clum A."/>
            <person name="Salamov A."/>
            <person name="Andreopoulos B."/>
            <person name="Cheng J.F."/>
            <person name="Woyke T."/>
            <person name="Pelin A."/>
            <person name="Henrissat B."/>
            <person name="Reynolds N.K."/>
            <person name="Benny G.L."/>
            <person name="Smith M.E."/>
            <person name="James T.Y."/>
            <person name="Grigoriev I.V."/>
        </authorList>
    </citation>
    <scope>NUCLEOTIDE SEQUENCE [LARGE SCALE GENOMIC DNA]</scope>
    <source>
        <strain evidence="4">RSA 468</strain>
    </source>
</reference>
<dbReference type="PANTHER" id="PTHR22754:SF32">
    <property type="entry name" value="DISCO-INTERACTING PROTEIN 2"/>
    <property type="match status" value="1"/>
</dbReference>
<sequence length="733" mass="81910">IDCPALGAGFWALPKLSQAIFYARYRYYATSDQTFLRSGLMGTLINGCLVVLGVFEDRIQQTLIPEKSDAVLDRDLDPEPCLFFHYRRDVVHTVKNNISLVGECTAFELFVNDSYLPVFLVETRASESDMPRLCDDVYAVLVERHYLYPYAVCACATDALPRAYEYGKRVVNAHLCQTRFEKGAIAIGYSRLSFNRIALNIPTLQDLANMDINNRFPPAGGMVMAQDGSGQLHDPNAYGRWLQHTSLELSLPSTDERTGRDLQQFTNVVEVLNWRATVAPSEIALTYFEGKKRNSLATGSPTTTVTFHKLVQKVASLVQYLTDKNGIRQGDHVIAMLPVEPELVYAIHACLAIGAVVIPLAIPDEKWIQEDLVQFMDAVQQFNVHHLLVNTEVDLMFKSKPFQRFTRGLNRINVSKCPKAHKSGGFLGGKTAPLTLNPVRTSGSPTHVALITACPPGPDDVHPQFVKLSHGNMLAFCRQLRSDFQMPAGHPVLASTRCYYGYGLLQLAILGIFNGCNTILYPYADFLEQPHHWFELLQRYKVKDALATYTMFERAVSRMSYSDNRTFTLHNLRNLSVVLDDRAIPAYYTSLAGYFLSNRLEETAINNLYSHPMNAVVSTRAYMGIKAATLRLCLTRLRRGRAVALSNDDRDSPALLIQDSGKVASNSMVAVVNPYTRQICVSGEIGEIWVYSLGNAVGYSHKLRVELGTSQIMDYIQGGDPQYAYVRTGDLGF</sequence>
<dbReference type="InterPro" id="IPR042099">
    <property type="entry name" value="ANL_N_sf"/>
</dbReference>
<dbReference type="GO" id="GO:0005829">
    <property type="term" value="C:cytosol"/>
    <property type="evidence" value="ECO:0007669"/>
    <property type="project" value="TreeGrafter"/>
</dbReference>
<feature type="domain" description="AMP-dependent synthetase/ligase" evidence="1">
    <location>
        <begin position="278"/>
        <end position="362"/>
    </location>
</feature>
<keyword evidence="4" id="KW-1185">Reference proteome</keyword>
<name>A0A4P9ZXL7_9FUNG</name>
<protein>
    <recommendedName>
        <fullName evidence="5">AMP-dependent synthetase/ligase domain-containing protein</fullName>
    </recommendedName>
</protein>
<dbReference type="STRING" id="215637.A0A4P9ZXL7"/>
<dbReference type="Pfam" id="PF00501">
    <property type="entry name" value="AMP-binding"/>
    <property type="match status" value="2"/>
</dbReference>
<accession>A0A4P9ZXL7</accession>
<dbReference type="PANTHER" id="PTHR22754">
    <property type="entry name" value="DISCO-INTERACTING PROTEIN 2 DIP2 -RELATED"/>
    <property type="match status" value="1"/>
</dbReference>
<dbReference type="Pfam" id="PF24919">
    <property type="entry name" value="Mug62"/>
    <property type="match status" value="1"/>
</dbReference>
<organism evidence="3 4">
    <name type="scientific">Dimargaris cristalligena</name>
    <dbReference type="NCBI Taxonomy" id="215637"/>
    <lineage>
        <taxon>Eukaryota</taxon>
        <taxon>Fungi</taxon>
        <taxon>Fungi incertae sedis</taxon>
        <taxon>Zoopagomycota</taxon>
        <taxon>Kickxellomycotina</taxon>
        <taxon>Dimargaritomycetes</taxon>
        <taxon>Dimargaritales</taxon>
        <taxon>Dimargaritaceae</taxon>
        <taxon>Dimargaris</taxon>
    </lineage>
</organism>
<feature type="non-terminal residue" evidence="3">
    <location>
        <position position="1"/>
    </location>
</feature>
<dbReference type="InterPro" id="IPR000873">
    <property type="entry name" value="AMP-dep_synth/lig_dom"/>
</dbReference>
<dbReference type="AlphaFoldDB" id="A0A4P9ZXL7"/>
<feature type="domain" description="AMP-dependent synthetase/ligase" evidence="1">
    <location>
        <begin position="465"/>
        <end position="699"/>
    </location>
</feature>
<feature type="non-terminal residue" evidence="3">
    <location>
        <position position="733"/>
    </location>
</feature>
<evidence type="ECO:0000259" key="2">
    <source>
        <dbReference type="Pfam" id="PF24919"/>
    </source>
</evidence>
<dbReference type="Proteomes" id="UP000268162">
    <property type="component" value="Unassembled WGS sequence"/>
</dbReference>
<feature type="domain" description="Meiotically up-regulated gene 62 protein-like alpha-beta" evidence="2">
    <location>
        <begin position="56"/>
        <end position="202"/>
    </location>
</feature>
<dbReference type="SUPFAM" id="SSF56801">
    <property type="entry name" value="Acetyl-CoA synthetase-like"/>
    <property type="match status" value="1"/>
</dbReference>